<dbReference type="PROSITE" id="PS50033">
    <property type="entry name" value="UBX"/>
    <property type="match status" value="1"/>
</dbReference>
<dbReference type="GO" id="GO:0043130">
    <property type="term" value="F:ubiquitin binding"/>
    <property type="evidence" value="ECO:0007669"/>
    <property type="project" value="TreeGrafter"/>
</dbReference>
<accession>A0A9D5HV82</accession>
<name>A0A9D5HV82_9CRYT</name>
<gene>
    <name evidence="3" type="ORF">OJ253_1700</name>
</gene>
<sequence length="308" mass="34934">MTEISEGQTELLQAFCEITTCDVPTGRTVLESANWDLENAISLYYEQQNMNAYEGDSLGLGEQTNAAGLTVGQTQDLSGTGEESGRTGIKRGTGLVKVGRCLKVFMSICGASLGAIFGFFKTLFCVPNLEGRVQEGVTVETLSRSAVSQIEQARIEEARRIREEQDLEYMRSLDRDSRRQERAIEKKKSKDLIRERRERYLAELQQERKMSKEDCSRVCVKNSAGKKFQRNFHKDDSVYEIFKWIDSLGLDKSNLISDKFSLRLPHSKSVEIDESYISNSITISEIGFYPNTLLLIHNFEDEDEDSDN</sequence>
<dbReference type="OrthoDB" id="25887at2759"/>
<dbReference type="InterPro" id="IPR029071">
    <property type="entry name" value="Ubiquitin-like_domsf"/>
</dbReference>
<dbReference type="Pfam" id="PF14555">
    <property type="entry name" value="UBA_4"/>
    <property type="match status" value="1"/>
</dbReference>
<dbReference type="PANTHER" id="PTHR23322:SF93">
    <property type="entry name" value="UBX DOMAIN-CONTAINING PROTEIN 8"/>
    <property type="match status" value="1"/>
</dbReference>
<feature type="coiled-coil region" evidence="1">
    <location>
        <begin position="170"/>
        <end position="210"/>
    </location>
</feature>
<dbReference type="Pfam" id="PF00789">
    <property type="entry name" value="UBX"/>
    <property type="match status" value="1"/>
</dbReference>
<feature type="domain" description="UBX" evidence="2">
    <location>
        <begin position="211"/>
        <end position="296"/>
    </location>
</feature>
<dbReference type="InterPro" id="IPR050730">
    <property type="entry name" value="UBX_domain-protein"/>
</dbReference>
<dbReference type="PANTHER" id="PTHR23322">
    <property type="entry name" value="FAS-ASSOCIATED PROTEIN"/>
    <property type="match status" value="1"/>
</dbReference>
<comment type="caution">
    <text evidence="3">The sequence shown here is derived from an EMBL/GenBank/DDBJ whole genome shotgun (WGS) entry which is preliminary data.</text>
</comment>
<organism evidence="3">
    <name type="scientific">Cryptosporidium canis</name>
    <dbReference type="NCBI Taxonomy" id="195482"/>
    <lineage>
        <taxon>Eukaryota</taxon>
        <taxon>Sar</taxon>
        <taxon>Alveolata</taxon>
        <taxon>Apicomplexa</taxon>
        <taxon>Conoidasida</taxon>
        <taxon>Coccidia</taxon>
        <taxon>Eucoccidiorida</taxon>
        <taxon>Eimeriorina</taxon>
        <taxon>Cryptosporidiidae</taxon>
        <taxon>Cryptosporidium</taxon>
    </lineage>
</organism>
<dbReference type="SUPFAM" id="SSF46934">
    <property type="entry name" value="UBA-like"/>
    <property type="match status" value="1"/>
</dbReference>
<reference evidence="3" key="1">
    <citation type="submission" date="2022-10" db="EMBL/GenBank/DDBJ databases">
        <title>Adaptive evolution leads to modifications in subtelomeric GC content in a zoonotic Cryptosporidium species.</title>
        <authorList>
            <person name="Li J."/>
            <person name="Feng Y."/>
            <person name="Xiao L."/>
        </authorList>
    </citation>
    <scope>NUCLEOTIDE SEQUENCE</scope>
    <source>
        <strain evidence="3">33844</strain>
    </source>
</reference>
<dbReference type="InterPro" id="IPR009060">
    <property type="entry name" value="UBA-like_sf"/>
</dbReference>
<dbReference type="Gene3D" id="3.10.20.90">
    <property type="entry name" value="Phosphatidylinositol 3-kinase Catalytic Subunit, Chain A, domain 1"/>
    <property type="match status" value="1"/>
</dbReference>
<dbReference type="SUPFAM" id="SSF54236">
    <property type="entry name" value="Ubiquitin-like"/>
    <property type="match status" value="1"/>
</dbReference>
<keyword evidence="1" id="KW-0175">Coiled coil</keyword>
<evidence type="ECO:0000313" key="3">
    <source>
        <dbReference type="EMBL" id="KAJ1609087.1"/>
    </source>
</evidence>
<proteinExistence type="predicted"/>
<dbReference type="AlphaFoldDB" id="A0A9D5HV82"/>
<evidence type="ECO:0000259" key="2">
    <source>
        <dbReference type="PROSITE" id="PS50033"/>
    </source>
</evidence>
<evidence type="ECO:0000256" key="1">
    <source>
        <dbReference type="SAM" id="Coils"/>
    </source>
</evidence>
<dbReference type="CDD" id="cd14273">
    <property type="entry name" value="UBA_TAP-C_like"/>
    <property type="match status" value="1"/>
</dbReference>
<dbReference type="InterPro" id="IPR001012">
    <property type="entry name" value="UBX_dom"/>
</dbReference>
<dbReference type="EMBL" id="JAPCXC010000037">
    <property type="protein sequence ID" value="KAJ1609087.1"/>
    <property type="molecule type" value="Genomic_DNA"/>
</dbReference>
<protein>
    <recommendedName>
        <fullName evidence="2">UBX domain-containing protein</fullName>
    </recommendedName>
</protein>
<dbReference type="Proteomes" id="UP001067231">
    <property type="component" value="Unassembled WGS sequence"/>
</dbReference>
<dbReference type="CDD" id="cd01767">
    <property type="entry name" value="UBX"/>
    <property type="match status" value="1"/>
</dbReference>
<dbReference type="Gene3D" id="1.10.8.10">
    <property type="entry name" value="DNA helicase RuvA subunit, C-terminal domain"/>
    <property type="match status" value="1"/>
</dbReference>